<proteinExistence type="inferred from homology"/>
<dbReference type="EMBL" id="JBHSMC010000013">
    <property type="protein sequence ID" value="MFC5464988.1"/>
    <property type="molecule type" value="Genomic_DNA"/>
</dbReference>
<dbReference type="InterPro" id="IPR050492">
    <property type="entry name" value="Bact_metal-bind_prot9"/>
</dbReference>
<comment type="similarity">
    <text evidence="5">Belongs to the bacterial solute-binding protein 9 family.</text>
</comment>
<evidence type="ECO:0000256" key="2">
    <source>
        <dbReference type="ARBA" id="ARBA00022448"/>
    </source>
</evidence>
<evidence type="ECO:0000256" key="4">
    <source>
        <dbReference type="ARBA" id="ARBA00022729"/>
    </source>
</evidence>
<sequence>MKHYLKFITIFIVGLFLLGACGKGKTSEEDNGKVKVVTTYSIVYDIVKNIGGDLVEIHSLAPIGSNPHEYDPLPEDIKKTTDADAVFYNGLNLEAGNSWFDKLMETANKNGKDAPVFLMSKGVDVKYLTTKGQGEEDPHAWLDIRNGIKYAENARDGLIKVDPDNADIYKENAEKYIAKLQKLHDNAVTQFEEIPVEERVLVTSEGAFKYFSDAYGFTAEYIWEINQENQGTPQQITRIIDIIKKKQIKGLFVETSIDPRSMEAVSSETNVPIMGKVFTDSLAEPGEDGDTYISMMEWNIKTIKEGLLK</sequence>
<keyword evidence="3" id="KW-0479">Metal-binding</keyword>
<dbReference type="PANTHER" id="PTHR42953:SF1">
    <property type="entry name" value="METAL-BINDING PROTEIN HI_0362-RELATED"/>
    <property type="match status" value="1"/>
</dbReference>
<evidence type="ECO:0000256" key="5">
    <source>
        <dbReference type="RuleBase" id="RU003512"/>
    </source>
</evidence>
<dbReference type="Pfam" id="PF01297">
    <property type="entry name" value="ZnuA"/>
    <property type="match status" value="1"/>
</dbReference>
<dbReference type="InterPro" id="IPR006128">
    <property type="entry name" value="Lipoprotein_PsaA-like"/>
</dbReference>
<dbReference type="InterPro" id="IPR006127">
    <property type="entry name" value="ZnuA-like"/>
</dbReference>
<dbReference type="PRINTS" id="PR00691">
    <property type="entry name" value="ADHESINB"/>
</dbReference>
<keyword evidence="4" id="KW-0732">Signal</keyword>
<evidence type="ECO:0000256" key="3">
    <source>
        <dbReference type="ARBA" id="ARBA00022723"/>
    </source>
</evidence>
<organism evidence="6 7">
    <name type="scientific">Lederbergia graminis</name>
    <dbReference type="NCBI Taxonomy" id="735518"/>
    <lineage>
        <taxon>Bacteria</taxon>
        <taxon>Bacillati</taxon>
        <taxon>Bacillota</taxon>
        <taxon>Bacilli</taxon>
        <taxon>Bacillales</taxon>
        <taxon>Bacillaceae</taxon>
        <taxon>Lederbergia</taxon>
    </lineage>
</organism>
<keyword evidence="7" id="KW-1185">Reference proteome</keyword>
<accession>A0ABW0LHE8</accession>
<reference evidence="7" key="1">
    <citation type="journal article" date="2019" name="Int. J. Syst. Evol. Microbiol.">
        <title>The Global Catalogue of Microorganisms (GCM) 10K type strain sequencing project: providing services to taxonomists for standard genome sequencing and annotation.</title>
        <authorList>
            <consortium name="The Broad Institute Genomics Platform"/>
            <consortium name="The Broad Institute Genome Sequencing Center for Infectious Disease"/>
            <person name="Wu L."/>
            <person name="Ma J."/>
        </authorList>
    </citation>
    <scope>NUCLEOTIDE SEQUENCE [LARGE SCALE GENOMIC DNA]</scope>
    <source>
        <strain evidence="7">CGMCC 1.12237</strain>
    </source>
</reference>
<evidence type="ECO:0000313" key="6">
    <source>
        <dbReference type="EMBL" id="MFC5464988.1"/>
    </source>
</evidence>
<dbReference type="PRINTS" id="PR00690">
    <property type="entry name" value="ADHESNFAMILY"/>
</dbReference>
<protein>
    <submittedName>
        <fullName evidence="6">Metal ABC transporter solute-binding protein, Zn/Mn family</fullName>
    </submittedName>
</protein>
<dbReference type="Gene3D" id="3.40.50.1980">
    <property type="entry name" value="Nitrogenase molybdenum iron protein domain"/>
    <property type="match status" value="2"/>
</dbReference>
<dbReference type="SUPFAM" id="SSF53807">
    <property type="entry name" value="Helical backbone' metal receptor"/>
    <property type="match status" value="1"/>
</dbReference>
<gene>
    <name evidence="6" type="ORF">ACFPM4_09505</name>
</gene>
<dbReference type="PROSITE" id="PS51257">
    <property type="entry name" value="PROKAR_LIPOPROTEIN"/>
    <property type="match status" value="1"/>
</dbReference>
<comment type="subcellular location">
    <subcellularLocation>
        <location evidence="1">Cell envelope</location>
    </subcellularLocation>
</comment>
<evidence type="ECO:0000256" key="1">
    <source>
        <dbReference type="ARBA" id="ARBA00004196"/>
    </source>
</evidence>
<dbReference type="Proteomes" id="UP001596147">
    <property type="component" value="Unassembled WGS sequence"/>
</dbReference>
<comment type="caution">
    <text evidence="6">The sequence shown here is derived from an EMBL/GenBank/DDBJ whole genome shotgun (WGS) entry which is preliminary data.</text>
</comment>
<dbReference type="RefSeq" id="WP_382350669.1">
    <property type="nucleotide sequence ID" value="NZ_JBHSMC010000013.1"/>
</dbReference>
<dbReference type="InterPro" id="IPR006129">
    <property type="entry name" value="AdhesinB"/>
</dbReference>
<name>A0ABW0LHE8_9BACI</name>
<evidence type="ECO:0000313" key="7">
    <source>
        <dbReference type="Proteomes" id="UP001596147"/>
    </source>
</evidence>
<keyword evidence="2 5" id="KW-0813">Transport</keyword>
<dbReference type="PANTHER" id="PTHR42953">
    <property type="entry name" value="HIGH-AFFINITY ZINC UPTAKE SYSTEM PROTEIN ZNUA-RELATED"/>
    <property type="match status" value="1"/>
</dbReference>